<dbReference type="EMBL" id="JAEDAO010000001">
    <property type="protein sequence ID" value="MBK0391712.1"/>
    <property type="molecule type" value="Genomic_DNA"/>
</dbReference>
<dbReference type="RefSeq" id="WP_200786513.1">
    <property type="nucleotide sequence ID" value="NZ_JAEDAO010000001.1"/>
</dbReference>
<accession>A0A934PZ48</accession>
<name>A0A934PZ48_9BURK</name>
<keyword evidence="3" id="KW-1185">Reference proteome</keyword>
<comment type="caution">
    <text evidence="2">The sequence shown here is derived from an EMBL/GenBank/DDBJ whole genome shotgun (WGS) entry which is preliminary data.</text>
</comment>
<reference evidence="2" key="1">
    <citation type="submission" date="2020-12" db="EMBL/GenBank/DDBJ databases">
        <title>Ramlibacter sp. nov., isolated from a freshwater alga, Cryptomonas.</title>
        <authorList>
            <person name="Kim H.M."/>
            <person name="Jeon C.O."/>
        </authorList>
    </citation>
    <scope>NUCLEOTIDE SEQUENCE</scope>
    <source>
        <strain evidence="2">CrO1</strain>
    </source>
</reference>
<feature type="signal peptide" evidence="1">
    <location>
        <begin position="1"/>
        <end position="23"/>
    </location>
</feature>
<proteinExistence type="predicted"/>
<protein>
    <submittedName>
        <fullName evidence="2">Uncharacterized protein</fullName>
    </submittedName>
</protein>
<organism evidence="2 3">
    <name type="scientific">Ramlibacter algicola</name>
    <dbReference type="NCBI Taxonomy" id="2795217"/>
    <lineage>
        <taxon>Bacteria</taxon>
        <taxon>Pseudomonadati</taxon>
        <taxon>Pseudomonadota</taxon>
        <taxon>Betaproteobacteria</taxon>
        <taxon>Burkholderiales</taxon>
        <taxon>Comamonadaceae</taxon>
        <taxon>Ramlibacter</taxon>
    </lineage>
</organism>
<sequence>MNRWTRAAAAALLCLAASLPAAAQALRQIPTDVRPARMEVSATPPVIALDGKPDRLSPGARIRDTNNLQVLSGTLAGATVPVVYRRDAGGQVHEVWILTPDEYAQVANGPDGEGGLDGFLRMVGMILGKRK</sequence>
<keyword evidence="1" id="KW-0732">Signal</keyword>
<feature type="chain" id="PRO_5037872017" evidence="1">
    <location>
        <begin position="24"/>
        <end position="131"/>
    </location>
</feature>
<dbReference type="AlphaFoldDB" id="A0A934PZ48"/>
<evidence type="ECO:0000313" key="2">
    <source>
        <dbReference type="EMBL" id="MBK0391712.1"/>
    </source>
</evidence>
<gene>
    <name evidence="2" type="ORF">I8E28_03835</name>
</gene>
<evidence type="ECO:0000313" key="3">
    <source>
        <dbReference type="Proteomes" id="UP000617041"/>
    </source>
</evidence>
<dbReference type="Proteomes" id="UP000617041">
    <property type="component" value="Unassembled WGS sequence"/>
</dbReference>
<evidence type="ECO:0000256" key="1">
    <source>
        <dbReference type="SAM" id="SignalP"/>
    </source>
</evidence>